<comment type="pathway">
    <text evidence="8">Purine metabolism; 7-cyano-7-deazaguanine biosynthesis.</text>
</comment>
<feature type="binding site" evidence="8">
    <location>
        <position position="78"/>
    </location>
    <ligand>
        <name>substrate</name>
    </ligand>
</feature>
<keyword evidence="1 8" id="KW-0004">4Fe-4S</keyword>
<dbReference type="CDD" id="cd01335">
    <property type="entry name" value="Radical_SAM"/>
    <property type="match status" value="1"/>
</dbReference>
<feature type="binding site" evidence="8">
    <location>
        <position position="86"/>
    </location>
    <ligand>
        <name>[4Fe-4S] cluster</name>
        <dbReference type="ChEBI" id="CHEBI:49883"/>
        <note>4Fe-4S-S-AdoMet</note>
    </ligand>
</feature>
<protein>
    <recommendedName>
        <fullName evidence="8">7-carboxy-7-deazaguanine synthase</fullName>
        <shortName evidence="8">CDG synthase</shortName>
        <ecNumber evidence="8">4.3.99.3</ecNumber>
    </recommendedName>
    <alternativeName>
        <fullName evidence="8">Queuosine biosynthesis protein QueE</fullName>
    </alternativeName>
</protein>
<comment type="cofactor">
    <cofactor evidence="8">
        <name>Mg(2+)</name>
        <dbReference type="ChEBI" id="CHEBI:18420"/>
    </cofactor>
</comment>
<dbReference type="InterPro" id="IPR058240">
    <property type="entry name" value="rSAM_sf"/>
</dbReference>
<comment type="cofactor">
    <cofactor evidence="8">
        <name>[4Fe-4S] cluster</name>
        <dbReference type="ChEBI" id="CHEBI:49883"/>
    </cofactor>
    <text evidence="8">Binds 1 [4Fe-4S] cluster. The cluster is coordinated with 3 cysteines and an exchangeable S-adenosyl-L-methionine.</text>
</comment>
<evidence type="ECO:0000256" key="7">
    <source>
        <dbReference type="ARBA" id="ARBA00023239"/>
    </source>
</evidence>
<dbReference type="GO" id="GO:1904047">
    <property type="term" value="F:S-adenosyl-L-methionine binding"/>
    <property type="evidence" value="ECO:0007669"/>
    <property type="project" value="UniProtKB-UniRule"/>
</dbReference>
<evidence type="ECO:0000313" key="10">
    <source>
        <dbReference type="EMBL" id="MUI59161.1"/>
    </source>
</evidence>
<keyword evidence="7 8" id="KW-0456">Lyase</keyword>
<feature type="domain" description="Radical SAM core" evidence="9">
    <location>
        <begin position="69"/>
        <end position="260"/>
    </location>
</feature>
<feature type="binding site" evidence="8">
    <location>
        <position position="121"/>
    </location>
    <ligand>
        <name>substrate</name>
    </ligand>
</feature>
<evidence type="ECO:0000256" key="8">
    <source>
        <dbReference type="HAMAP-Rule" id="MF_00917"/>
    </source>
</evidence>
<dbReference type="PANTHER" id="PTHR42836">
    <property type="entry name" value="7-CARBOXY-7-DEAZAGUANINE SYNTHASE"/>
    <property type="match status" value="1"/>
</dbReference>
<keyword evidence="8" id="KW-0671">Queuosine biosynthesis</keyword>
<keyword evidence="5 8" id="KW-0408">Iron</keyword>
<comment type="subunit">
    <text evidence="8">Homodimer.</text>
</comment>
<proteinExistence type="inferred from homology"/>
<dbReference type="UniPathway" id="UPA00391"/>
<dbReference type="InterPro" id="IPR007197">
    <property type="entry name" value="rSAM"/>
</dbReference>
<dbReference type="SFLD" id="SFLDS00029">
    <property type="entry name" value="Radical_SAM"/>
    <property type="match status" value="1"/>
</dbReference>
<dbReference type="Gene3D" id="3.20.20.70">
    <property type="entry name" value="Aldolase class I"/>
    <property type="match status" value="1"/>
</dbReference>
<evidence type="ECO:0000256" key="1">
    <source>
        <dbReference type="ARBA" id="ARBA00022485"/>
    </source>
</evidence>
<keyword evidence="2 8" id="KW-0949">S-adenosyl-L-methionine</keyword>
<dbReference type="HAMAP" id="MF_00917">
    <property type="entry name" value="QueE"/>
    <property type="match status" value="1"/>
</dbReference>
<feature type="binding site" evidence="8">
    <location>
        <begin position="88"/>
        <end position="90"/>
    </location>
    <ligand>
        <name>S-adenosyl-L-methionine</name>
        <dbReference type="ChEBI" id="CHEBI:59789"/>
    </ligand>
</feature>
<evidence type="ECO:0000256" key="6">
    <source>
        <dbReference type="ARBA" id="ARBA00023014"/>
    </source>
</evidence>
<dbReference type="InterPro" id="IPR027621">
    <property type="entry name" value="rSAM_QueE_gams"/>
</dbReference>
<dbReference type="EMBL" id="WOAJ01000005">
    <property type="protein sequence ID" value="MUI59161.1"/>
    <property type="molecule type" value="Genomic_DNA"/>
</dbReference>
<reference evidence="10" key="1">
    <citation type="submission" date="2019-11" db="EMBL/GenBank/DDBJ databases">
        <title>Genomes of ocular Pseudomonas aeruginosa isolates.</title>
        <authorList>
            <person name="Khan M."/>
            <person name="Rice S.A."/>
            <person name="Willcox M.D.P."/>
            <person name="Stapleton F."/>
        </authorList>
    </citation>
    <scope>NUCLEOTIDE SEQUENCE</scope>
    <source>
        <strain evidence="10">PA206</strain>
    </source>
</reference>
<gene>
    <name evidence="8 10" type="primary">queE</name>
    <name evidence="10" type="ORF">GNQ20_15260</name>
</gene>
<dbReference type="InterPro" id="IPR013785">
    <property type="entry name" value="Aldolase_TIM"/>
</dbReference>
<comment type="caution">
    <text evidence="10">The sequence shown here is derived from an EMBL/GenBank/DDBJ whole genome shotgun (WGS) entry which is preliminary data.</text>
</comment>
<feature type="binding site" evidence="8">
    <location>
        <position position="91"/>
    </location>
    <ligand>
        <name>Mg(2+)</name>
        <dbReference type="ChEBI" id="CHEBI:18420"/>
    </ligand>
</feature>
<organism evidence="10">
    <name type="scientific">Pseudomonas aeruginosa</name>
    <dbReference type="NCBI Taxonomy" id="287"/>
    <lineage>
        <taxon>Bacteria</taxon>
        <taxon>Pseudomonadati</taxon>
        <taxon>Pseudomonadota</taxon>
        <taxon>Gammaproteobacteria</taxon>
        <taxon>Pseudomonadales</taxon>
        <taxon>Pseudomonadaceae</taxon>
        <taxon>Pseudomonas</taxon>
    </lineage>
</organism>
<accession>A0A6A9K2G6</accession>
<feature type="binding site" evidence="8">
    <location>
        <begin position="63"/>
        <end position="65"/>
    </location>
    <ligand>
        <name>substrate</name>
    </ligand>
</feature>
<feature type="binding site" evidence="8">
    <location>
        <position position="123"/>
    </location>
    <ligand>
        <name>S-adenosyl-L-methionine</name>
        <dbReference type="ChEBI" id="CHEBI:59789"/>
    </ligand>
</feature>
<dbReference type="InterPro" id="IPR024924">
    <property type="entry name" value="7-CO-7-deazaguanine_synth-like"/>
</dbReference>
<comment type="similarity">
    <text evidence="8">Belongs to the radical SAM superfamily. 7-carboxy-7-deazaguanine synthase family.</text>
</comment>
<evidence type="ECO:0000256" key="3">
    <source>
        <dbReference type="ARBA" id="ARBA00022723"/>
    </source>
</evidence>
<evidence type="ECO:0000256" key="2">
    <source>
        <dbReference type="ARBA" id="ARBA00022691"/>
    </source>
</evidence>
<dbReference type="GO" id="GO:0016840">
    <property type="term" value="F:carbon-nitrogen lyase activity"/>
    <property type="evidence" value="ECO:0007669"/>
    <property type="project" value="UniProtKB-UniRule"/>
</dbReference>
<sequence length="264" mass="29539">MVSARLIFVPLHARLSGISSATTGYVPWRSFIYRNGGGRPVQSSRPWLNMQQTLRITEIFYSLQGETRTAGLPTVFVRLTGCPLRCHYCDTAYAFSGGDVVSLDAILERVAAYKPRYICVTGGEPLAQPNCISLLERLCDAGYEVSLETSGALDVSRVDPRVSKVLDLKTPGSGEVGRNRYENIPLLTDNDQVKFVVCSREDYDWAVSKLIEYRLDQRAGEVLFSPSHHQVSARELADWIVADNLPVRLQLQLHKILWNDEPGH</sequence>
<dbReference type="PROSITE" id="PS51918">
    <property type="entry name" value="RADICAL_SAM"/>
    <property type="match status" value="1"/>
</dbReference>
<dbReference type="GO" id="GO:0000287">
    <property type="term" value="F:magnesium ion binding"/>
    <property type="evidence" value="ECO:0007669"/>
    <property type="project" value="UniProtKB-UniRule"/>
</dbReference>
<dbReference type="Pfam" id="PF04055">
    <property type="entry name" value="Radical_SAM"/>
    <property type="match status" value="1"/>
</dbReference>
<comment type="catalytic activity">
    <reaction evidence="8">
        <text>6-carboxy-5,6,7,8-tetrahydropterin + H(+) = 7-carboxy-7-carbaguanine + NH4(+)</text>
        <dbReference type="Rhea" id="RHEA:27974"/>
        <dbReference type="ChEBI" id="CHEBI:15378"/>
        <dbReference type="ChEBI" id="CHEBI:28938"/>
        <dbReference type="ChEBI" id="CHEBI:61032"/>
        <dbReference type="ChEBI" id="CHEBI:61036"/>
        <dbReference type="EC" id="4.3.99.3"/>
    </reaction>
</comment>
<feature type="binding site" evidence="8">
    <location>
        <position position="89"/>
    </location>
    <ligand>
        <name>[4Fe-4S] cluster</name>
        <dbReference type="ChEBI" id="CHEBI:49883"/>
        <note>4Fe-4S-S-AdoMet</note>
    </ligand>
</feature>
<dbReference type="EC" id="4.3.99.3" evidence="8"/>
<comment type="function">
    <text evidence="8">Catalyzes the complex heterocyclic radical-mediated conversion of 6-carboxy-5,6,7,8-tetrahydropterin (CPH4) to 7-carboxy-7-deazaguanine (CDG), a step common to the biosynthetic pathways of all 7-deazapurine-containing compounds.</text>
</comment>
<evidence type="ECO:0000256" key="4">
    <source>
        <dbReference type="ARBA" id="ARBA00022842"/>
    </source>
</evidence>
<keyword evidence="3 8" id="KW-0479">Metal-binding</keyword>
<comment type="cofactor">
    <cofactor evidence="8">
        <name>S-adenosyl-L-methionine</name>
        <dbReference type="ChEBI" id="CHEBI:59789"/>
    </cofactor>
    <text evidence="8">Binds 1 S-adenosyl-L-methionine per subunit.</text>
</comment>
<keyword evidence="4 8" id="KW-0460">Magnesium</keyword>
<dbReference type="PANTHER" id="PTHR42836:SF1">
    <property type="entry name" value="7-CARBOXY-7-DEAZAGUANINE SYNTHASE"/>
    <property type="match status" value="1"/>
</dbReference>
<evidence type="ECO:0000256" key="5">
    <source>
        <dbReference type="ARBA" id="ARBA00023004"/>
    </source>
</evidence>
<dbReference type="AlphaFoldDB" id="A0A6A9K2G6"/>
<dbReference type="NCBIfam" id="TIGR04349">
    <property type="entry name" value="rSAM_QueE_gams"/>
    <property type="match status" value="1"/>
</dbReference>
<dbReference type="GO" id="GO:0051539">
    <property type="term" value="F:4 iron, 4 sulfur cluster binding"/>
    <property type="evidence" value="ECO:0007669"/>
    <property type="project" value="UniProtKB-UniRule"/>
</dbReference>
<keyword evidence="6 8" id="KW-0411">Iron-sulfur</keyword>
<dbReference type="GO" id="GO:0008616">
    <property type="term" value="P:tRNA queuosine(34) biosynthetic process"/>
    <property type="evidence" value="ECO:0007669"/>
    <property type="project" value="UniProtKB-UniRule"/>
</dbReference>
<feature type="binding site" evidence="8">
    <location>
        <position position="82"/>
    </location>
    <ligand>
        <name>[4Fe-4S] cluster</name>
        <dbReference type="ChEBI" id="CHEBI:49883"/>
        <note>4Fe-4S-S-AdoMet</note>
    </ligand>
</feature>
<evidence type="ECO:0000259" key="9">
    <source>
        <dbReference type="PROSITE" id="PS51918"/>
    </source>
</evidence>
<name>A0A6A9K2G6_PSEAI</name>
<dbReference type="SUPFAM" id="SSF102114">
    <property type="entry name" value="Radical SAM enzymes"/>
    <property type="match status" value="1"/>
</dbReference>
<comment type="caution">
    <text evidence="8">Lacks conserved residue(s) required for the propagation of feature annotation.</text>
</comment>